<proteinExistence type="inferred from homology"/>
<comment type="caution">
    <text evidence="9">Lacks conserved residue(s) required for the propagation of feature annotation.</text>
</comment>
<dbReference type="Gene3D" id="3.30.70.1320">
    <property type="entry name" value="Multidrug efflux transporter AcrB pore domain like"/>
    <property type="match status" value="1"/>
</dbReference>
<feature type="transmembrane region" description="Helical" evidence="9">
    <location>
        <begin position="441"/>
        <end position="467"/>
    </location>
</feature>
<evidence type="ECO:0000313" key="11">
    <source>
        <dbReference type="Proteomes" id="UP000283993"/>
    </source>
</evidence>
<dbReference type="RefSeq" id="WP_123632300.1">
    <property type="nucleotide sequence ID" value="NZ_AYKH01000043.1"/>
</dbReference>
<dbReference type="NCBIfam" id="NF000282">
    <property type="entry name" value="RND_permease_1"/>
    <property type="match status" value="1"/>
</dbReference>
<dbReference type="InterPro" id="IPR001036">
    <property type="entry name" value="Acrflvin-R"/>
</dbReference>
<dbReference type="GO" id="GO:0005886">
    <property type="term" value="C:plasma membrane"/>
    <property type="evidence" value="ECO:0007669"/>
    <property type="project" value="UniProtKB-SubCell"/>
</dbReference>
<comment type="similarity">
    <text evidence="2 9">Belongs to the resistance-nodulation-cell division (RND) (TC 2.A.6) family.</text>
</comment>
<accession>A0A423PFC0</accession>
<feature type="transmembrane region" description="Helical" evidence="9">
    <location>
        <begin position="536"/>
        <end position="556"/>
    </location>
</feature>
<dbReference type="PRINTS" id="PR00702">
    <property type="entry name" value="ACRIFLAVINRP"/>
</dbReference>
<feature type="transmembrane region" description="Helical" evidence="9">
    <location>
        <begin position="915"/>
        <end position="936"/>
    </location>
</feature>
<sequence length="1038" mass="110805">MAGFFIDRPIFAMVLAIVICLGGLLAIRTLPLEQYPAIAPPTISIAATYRGASAKTVQNSVTQVIEQEMTGLDNLLYMYSSSRSSGEARIRLTFAAGTNPDIAQVQVQNQLQSALARLPQPVQAQGVSTYQSGGDNFLVFALVSTDGSMTEADIGDYIASTLQDPLSRVDGVSQARNYGSEYALRIWLDPHRLNRFDLMPSDIAAAVETQNANVSAGELGGLPAVAGQQLYATVTARTRLTTVSGFENIILKSTADGAAVTLDDVARVAIGSDEYTENALFNGQPAAGLGLELAAGANAVATAAAVKERLRELEPFFPPGLEARVAFDTTPFVRASVKEVVKTLFEAILLVVVVMFLFLQSARATLIPTLAVPVVILGTFGVLALLGYSINTLTMFAIVLAIGLLVDDAIVVVENVERVMSEQGLDAPAATRRSMREISSALVGIALVLSAVFMPMAFFGGATGVIYRQFSVTIVSAMALSVLVALTLTPALCATLLRPSDDNGRARRFFGAFNRGMQWLTNGYERSVRWMIGHRWLSLAGFGLLLVAAALLFARLPSTFLPVEDQGVLVAQVQLPPGATAQRTLDAMRTVERYFRDRPNVESVFAIASDDRQNSGRAFIRLVDWGQRTGAETSASAIAAEASAVLSEIRDAQVYVQLPPTLDNLGESTGFQMELKDTGGRGRDVLTQAKDLFLERAEASGLLTQVRAQVSDPASQLTVDIDDAKARSLGVELAAINDTLSVALGGRYVDDFIYEGRVKRIFMQGAAPYRMQPGDIGDWYVRNDAGEMVPFGALTSLDWDAGLPELERYNGAAAYEITGQSAPGVSSSAAMAEVRRIVNTLPTGIGFEWSGLSLQQQMAGNRAPLLYGVSVLFVFLCLAALYESWSIPFSVMLVVPLGVLGALLAMTLRGLPADVYFQVGLLTTIGLSAKNAILIVEYASTLEREGWTLLAATRRAVRLRLRPILMTSLAFGMGVFPLVISSGAGAAARNSVGTGVFGGVIAATVLGILFVPLFFVLVRGGWRRSRRAPAPAAGDDMA</sequence>
<keyword evidence="6 9" id="KW-0812">Transmembrane</keyword>
<keyword evidence="11" id="KW-1185">Reference proteome</keyword>
<feature type="transmembrane region" description="Helical" evidence="9">
    <location>
        <begin position="340"/>
        <end position="359"/>
    </location>
</feature>
<evidence type="ECO:0000313" key="10">
    <source>
        <dbReference type="EMBL" id="ROO24288.1"/>
    </source>
</evidence>
<dbReference type="EMBL" id="AYKH01000043">
    <property type="protein sequence ID" value="ROO24288.1"/>
    <property type="molecule type" value="Genomic_DNA"/>
</dbReference>
<dbReference type="InterPro" id="IPR004764">
    <property type="entry name" value="MdtF-like"/>
</dbReference>
<dbReference type="Proteomes" id="UP000283993">
    <property type="component" value="Unassembled WGS sequence"/>
</dbReference>
<keyword evidence="8 9" id="KW-0472">Membrane</keyword>
<dbReference type="Gene3D" id="3.30.70.1440">
    <property type="entry name" value="Multidrug efflux transporter AcrB pore domain"/>
    <property type="match status" value="1"/>
</dbReference>
<reference evidence="10 11" key="1">
    <citation type="submission" date="2013-10" db="EMBL/GenBank/DDBJ databases">
        <title>Salinisphaera orenii MK-B5 Genome Sequencing.</title>
        <authorList>
            <person name="Lai Q."/>
            <person name="Li C."/>
            <person name="Shao Z."/>
        </authorList>
    </citation>
    <scope>NUCLEOTIDE SEQUENCE [LARGE SCALE GENOMIC DNA]</scope>
    <source>
        <strain evidence="10 11">MK-B5</strain>
    </source>
</reference>
<evidence type="ECO:0000256" key="3">
    <source>
        <dbReference type="ARBA" id="ARBA00022448"/>
    </source>
</evidence>
<dbReference type="FunFam" id="3.30.70.1430:FF:000001">
    <property type="entry name" value="Efflux pump membrane transporter"/>
    <property type="match status" value="1"/>
</dbReference>
<name>A0A423PFC0_9GAMM</name>
<dbReference type="Gene3D" id="1.20.1640.10">
    <property type="entry name" value="Multidrug efflux transporter AcrB transmembrane domain"/>
    <property type="match status" value="2"/>
</dbReference>
<evidence type="ECO:0000256" key="2">
    <source>
        <dbReference type="ARBA" id="ARBA00010942"/>
    </source>
</evidence>
<feature type="transmembrane region" description="Helical" evidence="9">
    <location>
        <begin position="473"/>
        <end position="497"/>
    </location>
</feature>
<dbReference type="Gene3D" id="3.30.70.1430">
    <property type="entry name" value="Multidrug efflux transporter AcrB pore domain"/>
    <property type="match status" value="2"/>
</dbReference>
<dbReference type="SUPFAM" id="SSF82693">
    <property type="entry name" value="Multidrug efflux transporter AcrB pore domain, PN1, PN2, PC1 and PC2 subdomains"/>
    <property type="match status" value="4"/>
</dbReference>
<protein>
    <recommendedName>
        <fullName evidence="9">Efflux pump membrane transporter</fullName>
    </recommendedName>
</protein>
<feature type="transmembrane region" description="Helical" evidence="9">
    <location>
        <begin position="366"/>
        <end position="387"/>
    </location>
</feature>
<dbReference type="GO" id="GO:0009636">
    <property type="term" value="P:response to toxic substance"/>
    <property type="evidence" value="ECO:0007669"/>
    <property type="project" value="UniProtKB-ARBA"/>
</dbReference>
<dbReference type="Pfam" id="PF00873">
    <property type="entry name" value="ACR_tran"/>
    <property type="match status" value="1"/>
</dbReference>
<dbReference type="PANTHER" id="PTHR32063:SF32">
    <property type="entry name" value="AMINOGLYCOSIDE EFFLUX PUMP-RELATED"/>
    <property type="match status" value="1"/>
</dbReference>
<dbReference type="SUPFAM" id="SSF82866">
    <property type="entry name" value="Multidrug efflux transporter AcrB transmembrane domain"/>
    <property type="match status" value="2"/>
</dbReference>
<dbReference type="Gene3D" id="3.30.2090.10">
    <property type="entry name" value="Multidrug efflux transporter AcrB TolC docking domain, DN and DC subdomains"/>
    <property type="match status" value="2"/>
</dbReference>
<comment type="caution">
    <text evidence="10">The sequence shown here is derived from an EMBL/GenBank/DDBJ whole genome shotgun (WGS) entry which is preliminary data.</text>
</comment>
<keyword evidence="7 9" id="KW-1133">Transmembrane helix</keyword>
<feature type="transmembrane region" description="Helical" evidence="9">
    <location>
        <begin position="964"/>
        <end position="984"/>
    </location>
</feature>
<dbReference type="GO" id="GO:0042910">
    <property type="term" value="F:xenobiotic transmembrane transporter activity"/>
    <property type="evidence" value="ECO:0007669"/>
    <property type="project" value="TreeGrafter"/>
</dbReference>
<dbReference type="NCBIfam" id="TIGR00915">
    <property type="entry name" value="2A0602"/>
    <property type="match status" value="1"/>
</dbReference>
<comment type="subcellular location">
    <subcellularLocation>
        <location evidence="1 9">Cell inner membrane</location>
        <topology evidence="1 9">Multi-pass membrane protein</topology>
    </subcellularLocation>
</comment>
<evidence type="ECO:0000256" key="6">
    <source>
        <dbReference type="ARBA" id="ARBA00022692"/>
    </source>
</evidence>
<evidence type="ECO:0000256" key="4">
    <source>
        <dbReference type="ARBA" id="ARBA00022475"/>
    </source>
</evidence>
<evidence type="ECO:0000256" key="1">
    <source>
        <dbReference type="ARBA" id="ARBA00004429"/>
    </source>
</evidence>
<dbReference type="InterPro" id="IPR027463">
    <property type="entry name" value="AcrB_DN_DC_subdom"/>
</dbReference>
<evidence type="ECO:0000256" key="7">
    <source>
        <dbReference type="ARBA" id="ARBA00022989"/>
    </source>
</evidence>
<dbReference type="GO" id="GO:0015562">
    <property type="term" value="F:efflux transmembrane transporter activity"/>
    <property type="evidence" value="ECO:0007669"/>
    <property type="project" value="InterPro"/>
</dbReference>
<evidence type="ECO:0000256" key="5">
    <source>
        <dbReference type="ARBA" id="ARBA00022519"/>
    </source>
</evidence>
<dbReference type="SUPFAM" id="SSF82714">
    <property type="entry name" value="Multidrug efflux transporter AcrB TolC docking domain, DN and DC subdomains"/>
    <property type="match status" value="2"/>
</dbReference>
<keyword evidence="4" id="KW-1003">Cell membrane</keyword>
<gene>
    <name evidence="10" type="ORF">SAOR_16015</name>
</gene>
<evidence type="ECO:0000256" key="9">
    <source>
        <dbReference type="RuleBase" id="RU364070"/>
    </source>
</evidence>
<keyword evidence="3 9" id="KW-0813">Transport</keyword>
<keyword evidence="5 9" id="KW-0997">Cell inner membrane</keyword>
<organism evidence="10 11">
    <name type="scientific">Salinisphaera orenii MK-B5</name>
    <dbReference type="NCBI Taxonomy" id="856730"/>
    <lineage>
        <taxon>Bacteria</taxon>
        <taxon>Pseudomonadati</taxon>
        <taxon>Pseudomonadota</taxon>
        <taxon>Gammaproteobacteria</taxon>
        <taxon>Salinisphaerales</taxon>
        <taxon>Salinisphaeraceae</taxon>
        <taxon>Salinisphaera</taxon>
    </lineage>
</organism>
<dbReference type="PANTHER" id="PTHR32063">
    <property type="match status" value="1"/>
</dbReference>
<dbReference type="FunFam" id="1.20.1640.10:FF:000001">
    <property type="entry name" value="Efflux pump membrane transporter"/>
    <property type="match status" value="1"/>
</dbReference>
<dbReference type="AlphaFoldDB" id="A0A423PFC0"/>
<feature type="transmembrane region" description="Helical" evidence="9">
    <location>
        <begin position="996"/>
        <end position="1018"/>
    </location>
</feature>
<feature type="transmembrane region" description="Helical" evidence="9">
    <location>
        <begin position="889"/>
        <end position="909"/>
    </location>
</feature>
<evidence type="ECO:0000256" key="8">
    <source>
        <dbReference type="ARBA" id="ARBA00023136"/>
    </source>
</evidence>
<feature type="transmembrane region" description="Helical" evidence="9">
    <location>
        <begin position="865"/>
        <end position="882"/>
    </location>
</feature>